<organism evidence="1">
    <name type="scientific">Arundo donax</name>
    <name type="common">Giant reed</name>
    <name type="synonym">Donax arundinaceus</name>
    <dbReference type="NCBI Taxonomy" id="35708"/>
    <lineage>
        <taxon>Eukaryota</taxon>
        <taxon>Viridiplantae</taxon>
        <taxon>Streptophyta</taxon>
        <taxon>Embryophyta</taxon>
        <taxon>Tracheophyta</taxon>
        <taxon>Spermatophyta</taxon>
        <taxon>Magnoliopsida</taxon>
        <taxon>Liliopsida</taxon>
        <taxon>Poales</taxon>
        <taxon>Poaceae</taxon>
        <taxon>PACMAD clade</taxon>
        <taxon>Arundinoideae</taxon>
        <taxon>Arundineae</taxon>
        <taxon>Arundo</taxon>
    </lineage>
</organism>
<evidence type="ECO:0000313" key="1">
    <source>
        <dbReference type="EMBL" id="JAD15475.1"/>
    </source>
</evidence>
<accession>A0A0A9R0Z4</accession>
<reference evidence="1" key="1">
    <citation type="submission" date="2014-09" db="EMBL/GenBank/DDBJ databases">
        <authorList>
            <person name="Magalhaes I.L.F."/>
            <person name="Oliveira U."/>
            <person name="Santos F.R."/>
            <person name="Vidigal T.H.D.A."/>
            <person name="Brescovit A.D."/>
            <person name="Santos A.J."/>
        </authorList>
    </citation>
    <scope>NUCLEOTIDE SEQUENCE</scope>
    <source>
        <tissue evidence="1">Shoot tissue taken approximately 20 cm above the soil surface</tissue>
    </source>
</reference>
<dbReference type="AlphaFoldDB" id="A0A0A9R0Z4"/>
<dbReference type="EMBL" id="GBRH01282420">
    <property type="protein sequence ID" value="JAD15475.1"/>
    <property type="molecule type" value="Transcribed_RNA"/>
</dbReference>
<sequence>MNQFNTFSQHVYLLANFGTAYYCRLGCKEQSQELMS</sequence>
<proteinExistence type="predicted"/>
<name>A0A0A9R0Z4_ARUDO</name>
<reference evidence="1" key="2">
    <citation type="journal article" date="2015" name="Data Brief">
        <title>Shoot transcriptome of the giant reed, Arundo donax.</title>
        <authorList>
            <person name="Barrero R.A."/>
            <person name="Guerrero F.D."/>
            <person name="Moolhuijzen P."/>
            <person name="Goolsby J.A."/>
            <person name="Tidwell J."/>
            <person name="Bellgard S.E."/>
            <person name="Bellgard M.I."/>
        </authorList>
    </citation>
    <scope>NUCLEOTIDE SEQUENCE</scope>
    <source>
        <tissue evidence="1">Shoot tissue taken approximately 20 cm above the soil surface</tissue>
    </source>
</reference>
<protein>
    <submittedName>
        <fullName evidence="1">Uncharacterized protein</fullName>
    </submittedName>
</protein>